<sequence length="483" mass="52194">MGDRTKIQQKKAVTSTYSQPTLAQKSIQGFDLSSFSPSQSIASSPSHDISKISLRPQAKLTVGQPGDIYEQEADNVAEQVMRMTIPETLEFSSAQTAQNSLQRKCAACENEETEEIQRKPTLQRAAESNIQQPNNVESQLSATQGGGSPLSNNVREFMEPRFGADFSQVRVHTGSEAVQMNRDLNAQAFTYGSDVYYGAGKVPGKDDLTAHELTHVVQQTGSIQAKGNAEGLIQRSNPKEENVIDLGETTIYSNETEENRNVIDLGETTIYSNEAEENSIDPLGYETGLGVVHVEGNQKEKIDYLSANAKLGRFGKPNQDMRIGSQVDAQYLNFTTGNNGLFGGSLGFDGGAFGANADNSVGEDGFALGGQVYAAQEAVRVGDVSSSEVNDEQFRLGYGQGIGWSARGHWGDQDKDDRKEIGFGADIGPISFDVKTEDPALTLLKGVAPGVGWAIDALTDDKKFNLTDKALKILGIKDKDDQK</sequence>
<dbReference type="Pfam" id="PF13699">
    <property type="entry name" value="eCIS_core"/>
    <property type="match status" value="1"/>
</dbReference>
<feature type="region of interest" description="Disordered" evidence="1">
    <location>
        <begin position="115"/>
        <end position="148"/>
    </location>
</feature>
<reference evidence="3" key="2">
    <citation type="journal article" date="2022" name="Microbiol. Resour. Announc.">
        <title>Metagenome Sequencing to Explore Phylogenomics of Terrestrial Cyanobacteria.</title>
        <authorList>
            <person name="Ward R.D."/>
            <person name="Stajich J.E."/>
            <person name="Johansen J.R."/>
            <person name="Huntemann M."/>
            <person name="Clum A."/>
            <person name="Foster B."/>
            <person name="Foster B."/>
            <person name="Roux S."/>
            <person name="Palaniappan K."/>
            <person name="Varghese N."/>
            <person name="Mukherjee S."/>
            <person name="Reddy T.B.K."/>
            <person name="Daum C."/>
            <person name="Copeland A."/>
            <person name="Chen I.A."/>
            <person name="Ivanova N.N."/>
            <person name="Kyrpides N.C."/>
            <person name="Shapiro N."/>
            <person name="Eloe-Fadrosh E.A."/>
            <person name="Pietrasiak N."/>
        </authorList>
    </citation>
    <scope>NUCLEOTIDE SEQUENCE</scope>
    <source>
        <strain evidence="3">GSE-NOS-MK-12-04C</strain>
    </source>
</reference>
<evidence type="ECO:0000256" key="1">
    <source>
        <dbReference type="SAM" id="MobiDB-lite"/>
    </source>
</evidence>
<dbReference type="Proteomes" id="UP000729701">
    <property type="component" value="Unassembled WGS sequence"/>
</dbReference>
<dbReference type="AlphaFoldDB" id="A0A951QUV0"/>
<feature type="compositionally biased region" description="Polar residues" evidence="1">
    <location>
        <begin position="126"/>
        <end position="148"/>
    </location>
</feature>
<dbReference type="InterPro" id="IPR025295">
    <property type="entry name" value="eCIS_core_dom"/>
</dbReference>
<evidence type="ECO:0000313" key="3">
    <source>
        <dbReference type="EMBL" id="MBW4671333.1"/>
    </source>
</evidence>
<feature type="domain" description="eCIS core" evidence="2">
    <location>
        <begin position="149"/>
        <end position="221"/>
    </location>
</feature>
<proteinExistence type="predicted"/>
<accession>A0A951QUV0</accession>
<evidence type="ECO:0000259" key="2">
    <source>
        <dbReference type="Pfam" id="PF13699"/>
    </source>
</evidence>
<protein>
    <submittedName>
        <fullName evidence="3">DUF4157 domain-containing protein</fullName>
    </submittedName>
</protein>
<gene>
    <name evidence="3" type="ORF">KME60_28905</name>
</gene>
<reference evidence="3" key="1">
    <citation type="submission" date="2021-05" db="EMBL/GenBank/DDBJ databases">
        <authorList>
            <person name="Pietrasiak N."/>
            <person name="Ward R."/>
            <person name="Stajich J.E."/>
            <person name="Kurbessoian T."/>
        </authorList>
    </citation>
    <scope>NUCLEOTIDE SEQUENCE</scope>
    <source>
        <strain evidence="3">GSE-NOS-MK-12-04C</strain>
    </source>
</reference>
<name>A0A951QUV0_9CYAN</name>
<organism evidence="3 4">
    <name type="scientific">Cyanomargarita calcarea GSE-NOS-MK-12-04C</name>
    <dbReference type="NCBI Taxonomy" id="2839659"/>
    <lineage>
        <taxon>Bacteria</taxon>
        <taxon>Bacillati</taxon>
        <taxon>Cyanobacteriota</taxon>
        <taxon>Cyanophyceae</taxon>
        <taxon>Nostocales</taxon>
        <taxon>Cyanomargaritaceae</taxon>
        <taxon>Cyanomargarita</taxon>
    </lineage>
</organism>
<comment type="caution">
    <text evidence="3">The sequence shown here is derived from an EMBL/GenBank/DDBJ whole genome shotgun (WGS) entry which is preliminary data.</text>
</comment>
<dbReference type="EMBL" id="JAHHGZ010000043">
    <property type="protein sequence ID" value="MBW4671333.1"/>
    <property type="molecule type" value="Genomic_DNA"/>
</dbReference>
<evidence type="ECO:0000313" key="4">
    <source>
        <dbReference type="Proteomes" id="UP000729701"/>
    </source>
</evidence>